<reference evidence="2 3" key="1">
    <citation type="journal article" date="2014" name="PLoS ONE">
        <title>De novo Genome Assembly of the Fungal Plant Pathogen Pyrenophora semeniperda.</title>
        <authorList>
            <person name="Soliai M.M."/>
            <person name="Meyer S.E."/>
            <person name="Udall J.A."/>
            <person name="Elzinga D.E."/>
            <person name="Hermansen R.A."/>
            <person name="Bodily P.M."/>
            <person name="Hart A.A."/>
            <person name="Coleman C.E."/>
        </authorList>
    </citation>
    <scope>NUCLEOTIDE SEQUENCE [LARGE SCALE GENOMIC DNA]</scope>
    <source>
        <strain evidence="2 3">CCB06</strain>
        <tissue evidence="2">Mycelium</tissue>
    </source>
</reference>
<protein>
    <submittedName>
        <fullName evidence="2">Uncharacterized protein</fullName>
    </submittedName>
</protein>
<evidence type="ECO:0000313" key="2">
    <source>
        <dbReference type="EMBL" id="RMZ70409.1"/>
    </source>
</evidence>
<organism evidence="2 3">
    <name type="scientific">Pyrenophora seminiperda CCB06</name>
    <dbReference type="NCBI Taxonomy" id="1302712"/>
    <lineage>
        <taxon>Eukaryota</taxon>
        <taxon>Fungi</taxon>
        <taxon>Dikarya</taxon>
        <taxon>Ascomycota</taxon>
        <taxon>Pezizomycotina</taxon>
        <taxon>Dothideomycetes</taxon>
        <taxon>Pleosporomycetidae</taxon>
        <taxon>Pleosporales</taxon>
        <taxon>Pleosporineae</taxon>
        <taxon>Pleosporaceae</taxon>
        <taxon>Pyrenophora</taxon>
    </lineage>
</organism>
<dbReference type="AlphaFoldDB" id="A0A3M7M7N9"/>
<accession>A0A3M7M7N9</accession>
<keyword evidence="1" id="KW-0472">Membrane</keyword>
<sequence length="71" mass="8277">MAWSEEAIITLIALVVTCIPLSILLWRYLTRSRRYSKQYNIEDVIGLSGRERNLRPSETLIVVQTIVRVCR</sequence>
<dbReference type="Proteomes" id="UP000265663">
    <property type="component" value="Unassembled WGS sequence"/>
</dbReference>
<keyword evidence="1" id="KW-1133">Transmembrane helix</keyword>
<evidence type="ECO:0000313" key="3">
    <source>
        <dbReference type="Proteomes" id="UP000265663"/>
    </source>
</evidence>
<keyword evidence="3" id="KW-1185">Reference proteome</keyword>
<keyword evidence="1" id="KW-0812">Transmembrane</keyword>
<feature type="transmembrane region" description="Helical" evidence="1">
    <location>
        <begin position="6"/>
        <end position="29"/>
    </location>
</feature>
<proteinExistence type="predicted"/>
<dbReference type="EMBL" id="KE747824">
    <property type="protein sequence ID" value="RMZ70409.1"/>
    <property type="molecule type" value="Genomic_DNA"/>
</dbReference>
<name>A0A3M7M7N9_9PLEO</name>
<gene>
    <name evidence="2" type="ORF">GMOD_00000497</name>
</gene>
<evidence type="ECO:0000256" key="1">
    <source>
        <dbReference type="SAM" id="Phobius"/>
    </source>
</evidence>